<dbReference type="PANTHER" id="PTHR36566">
    <property type="entry name" value="NICKEL INSERTION PROTEIN-RELATED"/>
    <property type="match status" value="1"/>
</dbReference>
<gene>
    <name evidence="3" type="primary">larC</name>
    <name evidence="3" type="ORF">MmiEs2_09490</name>
</gene>
<dbReference type="Pfam" id="PF01969">
    <property type="entry name" value="Ni_insertion"/>
    <property type="match status" value="1"/>
</dbReference>
<dbReference type="Gene3D" id="3.10.20.300">
    <property type="entry name" value="mk0293 like domain"/>
    <property type="match status" value="1"/>
</dbReference>
<dbReference type="InterPro" id="IPR002822">
    <property type="entry name" value="Ni_insertion"/>
</dbReference>
<keyword evidence="1 2" id="KW-0533">Nickel</keyword>
<organism evidence="3 4">
    <name type="scientific">Methanimicrococcus stummii</name>
    <dbReference type="NCBI Taxonomy" id="3028294"/>
    <lineage>
        <taxon>Archaea</taxon>
        <taxon>Methanobacteriati</taxon>
        <taxon>Methanobacteriota</taxon>
        <taxon>Stenosarchaea group</taxon>
        <taxon>Methanomicrobia</taxon>
        <taxon>Methanosarcinales</taxon>
        <taxon>Methanosarcinaceae</taxon>
        <taxon>Methanimicrococcus</taxon>
    </lineage>
</organism>
<dbReference type="NCBIfam" id="TIGR00299">
    <property type="entry name" value="nickel pincer cofactor biosynthesis protein LarC"/>
    <property type="match status" value="1"/>
</dbReference>
<keyword evidence="4" id="KW-1185">Reference proteome</keyword>
<evidence type="ECO:0000313" key="4">
    <source>
        <dbReference type="Proteomes" id="UP001302662"/>
    </source>
</evidence>
<dbReference type="EMBL" id="CP131062">
    <property type="protein sequence ID" value="WNY28746.1"/>
    <property type="molecule type" value="Genomic_DNA"/>
</dbReference>
<evidence type="ECO:0000256" key="1">
    <source>
        <dbReference type="ARBA" id="ARBA00022596"/>
    </source>
</evidence>
<protein>
    <recommendedName>
        <fullName evidence="2">Putative nickel insertion protein</fullName>
    </recommendedName>
</protein>
<dbReference type="RefSeq" id="WP_316558751.1">
    <property type="nucleotide sequence ID" value="NZ_CP131062.1"/>
</dbReference>
<dbReference type="GeneID" id="85197414"/>
<dbReference type="Gene3D" id="3.30.70.1380">
    <property type="entry name" value="Transcriptional regulatory protein pf0864 domain like"/>
    <property type="match status" value="1"/>
</dbReference>
<accession>A0AA96ZYE0</accession>
<proteinExistence type="inferred from homology"/>
<dbReference type="AlphaFoldDB" id="A0AA96ZYE0"/>
<reference evidence="3 4" key="1">
    <citation type="submission" date="2023-07" db="EMBL/GenBank/DDBJ databases">
        <title>Closed genome sequence of Methanimicrococcus sp. Es2.</title>
        <authorList>
            <person name="Protasov E."/>
            <person name="Platt K."/>
            <person name="Reeh H."/>
            <person name="Poehlein A."/>
            <person name="Daniel R."/>
            <person name="Brune A."/>
        </authorList>
    </citation>
    <scope>NUCLEOTIDE SEQUENCE [LARGE SCALE GENOMIC DNA]</scope>
    <source>
        <strain evidence="3 4">Es2</strain>
    </source>
</reference>
<comment type="similarity">
    <text evidence="2">Belongs to the LarC family.</text>
</comment>
<dbReference type="Proteomes" id="UP001302662">
    <property type="component" value="Chromosome"/>
</dbReference>
<dbReference type="HAMAP" id="MF_01074">
    <property type="entry name" value="LarC"/>
    <property type="match status" value="1"/>
</dbReference>
<evidence type="ECO:0000313" key="3">
    <source>
        <dbReference type="EMBL" id="WNY28746.1"/>
    </source>
</evidence>
<dbReference type="PANTHER" id="PTHR36566:SF1">
    <property type="entry name" value="PYRIDINIUM-3,5-BISTHIOCARBOXYLIC ACID MONONUCLEOTIDE NICKEL INSERTION PROTEIN"/>
    <property type="match status" value="1"/>
</dbReference>
<keyword evidence="2 3" id="KW-0456">Lyase</keyword>
<dbReference type="KEGG" id="mees:MmiEs2_09490"/>
<sequence length="403" mass="43317">MKAIYFEPFSGASGDMILGTLIDLGASASFIQKHIEAIANVSMTVRKTNKGGIVATDVSISENSPNNARHFSEICEIVASTGLPQIVEENALAVFEIIAKAESAVHGKSLNELHFHETGQDDAIADVVGCCLAFYDLKQNPKTAYDEIVCGDINVGGGFVNCCHGKLPVPAPATLEILKSGGLSFYADGDRELLTPTGAALLSHFAAPAQMQTQSNKIVCIGYGAGDADTETPNVLRASLIEYSGCLPFQKEQIEVLETNVDDVTGEVLGNLVENLMASGALDVSVFPIYMKKGRPAHMIKVISKVENSEMLARQIIRETGSLGVRVMPTKHRLSVKREIVSAAVTFGGKSYEIPFKIARFTDGELITISAEYENCKQIAAGTGLPLREVLRRAEDEGRQFFS</sequence>
<name>A0AA96ZYE0_9EURY</name>
<dbReference type="GO" id="GO:0016151">
    <property type="term" value="F:nickel cation binding"/>
    <property type="evidence" value="ECO:0007669"/>
    <property type="project" value="UniProtKB-UniRule"/>
</dbReference>
<evidence type="ECO:0000256" key="2">
    <source>
        <dbReference type="HAMAP-Rule" id="MF_01074"/>
    </source>
</evidence>
<dbReference type="GO" id="GO:0016829">
    <property type="term" value="F:lyase activity"/>
    <property type="evidence" value="ECO:0007669"/>
    <property type="project" value="UniProtKB-UniRule"/>
</dbReference>